<organism evidence="1 2">
    <name type="scientific">Shewanella violacea (strain JCM 10179 / CIP 106290 / LMG 19151 / DSS12)</name>
    <dbReference type="NCBI Taxonomy" id="637905"/>
    <lineage>
        <taxon>Bacteria</taxon>
        <taxon>Pseudomonadati</taxon>
        <taxon>Pseudomonadota</taxon>
        <taxon>Gammaproteobacteria</taxon>
        <taxon>Alteromonadales</taxon>
        <taxon>Shewanellaceae</taxon>
        <taxon>Shewanella</taxon>
    </lineage>
</organism>
<evidence type="ECO:0000313" key="1">
    <source>
        <dbReference type="EMBL" id="BAJ02469.1"/>
    </source>
</evidence>
<sequence length="60" mass="6941">MAEPPWMTLLKSRASVSQNLSKQRANMPRREAIDNNEVMAFNDIFQQQRTLDSGSKYLPE</sequence>
<name>D4ZLC0_SHEVD</name>
<gene>
    <name evidence="1" type="ordered locus">SVI_2498</name>
</gene>
<reference evidence="2" key="1">
    <citation type="journal article" date="2010" name="Mol. Biosyst.">
        <title>Complete genome sequence and comparative analysis of Shewanella violacea, a psychrophilic and piezophilic bacterium from deep sea floor sediments.</title>
        <authorList>
            <person name="Aono E."/>
            <person name="Baba T."/>
            <person name="Ara T."/>
            <person name="Nishi T."/>
            <person name="Nakamichi T."/>
            <person name="Inamoto E."/>
            <person name="Toyonaga H."/>
            <person name="Hasegawa M."/>
            <person name="Takai Y."/>
            <person name="Okumura Y."/>
            <person name="Baba M."/>
            <person name="Tomita M."/>
            <person name="Kato C."/>
            <person name="Oshima T."/>
            <person name="Nakasone K."/>
            <person name="Mori H."/>
        </authorList>
    </citation>
    <scope>NUCLEOTIDE SEQUENCE [LARGE SCALE GENOMIC DNA]</scope>
    <source>
        <strain evidence="2">JCM 10179 / CIP 106290 / LMG 19151 / DSS12</strain>
    </source>
</reference>
<dbReference type="HOGENOM" id="CLU_2939268_0_0_6"/>
<keyword evidence="2" id="KW-1185">Reference proteome</keyword>
<evidence type="ECO:0000313" key="2">
    <source>
        <dbReference type="Proteomes" id="UP000002350"/>
    </source>
</evidence>
<protein>
    <submittedName>
        <fullName evidence="1">Uncharacterized protein</fullName>
    </submittedName>
</protein>
<dbReference type="AlphaFoldDB" id="D4ZLC0"/>
<dbReference type="Proteomes" id="UP000002350">
    <property type="component" value="Chromosome"/>
</dbReference>
<dbReference type="EMBL" id="AP011177">
    <property type="protein sequence ID" value="BAJ02469.1"/>
    <property type="molecule type" value="Genomic_DNA"/>
</dbReference>
<accession>D4ZLC0</accession>
<dbReference type="KEGG" id="svo:SVI_2498"/>
<proteinExistence type="predicted"/>